<dbReference type="PANTHER" id="PTHR43133:SF46">
    <property type="entry name" value="RNA POLYMERASE SIGMA-70 FACTOR ECF SUBFAMILY"/>
    <property type="match status" value="1"/>
</dbReference>
<dbReference type="Pfam" id="PF08281">
    <property type="entry name" value="Sigma70_r4_2"/>
    <property type="match status" value="1"/>
</dbReference>
<dbReference type="InterPro" id="IPR013249">
    <property type="entry name" value="RNA_pol_sigma70_r4_t2"/>
</dbReference>
<dbReference type="Pfam" id="PF04542">
    <property type="entry name" value="Sigma70_r2"/>
    <property type="match status" value="1"/>
</dbReference>
<keyword evidence="4" id="KW-0804">Transcription</keyword>
<feature type="domain" description="RNA polymerase sigma-70 region 2" evidence="5">
    <location>
        <begin position="29"/>
        <end position="93"/>
    </location>
</feature>
<dbReference type="AlphaFoldDB" id="A0A4Q7N0N5"/>
<keyword evidence="3" id="KW-0731">Sigma factor</keyword>
<dbReference type="GO" id="GO:0016987">
    <property type="term" value="F:sigma factor activity"/>
    <property type="evidence" value="ECO:0007669"/>
    <property type="project" value="UniProtKB-KW"/>
</dbReference>
<dbReference type="OrthoDB" id="799938at2"/>
<evidence type="ECO:0000256" key="4">
    <source>
        <dbReference type="ARBA" id="ARBA00023163"/>
    </source>
</evidence>
<proteinExistence type="inferred from homology"/>
<dbReference type="InterPro" id="IPR036388">
    <property type="entry name" value="WH-like_DNA-bd_sf"/>
</dbReference>
<keyword evidence="8" id="KW-1185">Reference proteome</keyword>
<comment type="caution">
    <text evidence="7">The sequence shown here is derived from an EMBL/GenBank/DDBJ whole genome shotgun (WGS) entry which is preliminary data.</text>
</comment>
<dbReference type="InterPro" id="IPR007627">
    <property type="entry name" value="RNA_pol_sigma70_r2"/>
</dbReference>
<dbReference type="InterPro" id="IPR013324">
    <property type="entry name" value="RNA_pol_sigma_r3/r4-like"/>
</dbReference>
<dbReference type="InterPro" id="IPR039425">
    <property type="entry name" value="RNA_pol_sigma-70-like"/>
</dbReference>
<evidence type="ECO:0000256" key="3">
    <source>
        <dbReference type="ARBA" id="ARBA00023082"/>
    </source>
</evidence>
<dbReference type="Gene3D" id="1.10.1740.10">
    <property type="match status" value="1"/>
</dbReference>
<keyword evidence="2" id="KW-0805">Transcription regulation</keyword>
<comment type="similarity">
    <text evidence="1">Belongs to the sigma-70 factor family. ECF subfamily.</text>
</comment>
<dbReference type="Proteomes" id="UP000293874">
    <property type="component" value="Unassembled WGS sequence"/>
</dbReference>
<sequence>MVTVNPYEEKELLNRIAGGDEQAFEIILKQYYPKLRPFIYKYTSSSGDMEEVLQNCFLRVWINRDKLPSIIHFSAWIYKVASREYLLYLRQKMKEKQQISLELAESLADKVVGNPEEMVQFRQVKAALREAVELLPEQRKKIFKMSRDEGMKIAEIAAALSVSTSTVKNALTTALKQIREYLLARGYHIPLILLSIMLA</sequence>
<feature type="domain" description="RNA polymerase sigma factor 70 region 4 type 2" evidence="6">
    <location>
        <begin position="127"/>
        <end position="178"/>
    </location>
</feature>
<evidence type="ECO:0000256" key="1">
    <source>
        <dbReference type="ARBA" id="ARBA00010641"/>
    </source>
</evidence>
<dbReference type="SUPFAM" id="SSF88946">
    <property type="entry name" value="Sigma2 domain of RNA polymerase sigma factors"/>
    <property type="match status" value="1"/>
</dbReference>
<evidence type="ECO:0000313" key="7">
    <source>
        <dbReference type="EMBL" id="RZS74843.1"/>
    </source>
</evidence>
<name>A0A4Q7N0N5_9BACT</name>
<gene>
    <name evidence="7" type="ORF">EV199_0694</name>
</gene>
<dbReference type="InterPro" id="IPR014284">
    <property type="entry name" value="RNA_pol_sigma-70_dom"/>
</dbReference>
<dbReference type="SUPFAM" id="SSF88659">
    <property type="entry name" value="Sigma3 and sigma4 domains of RNA polymerase sigma factors"/>
    <property type="match status" value="1"/>
</dbReference>
<dbReference type="NCBIfam" id="TIGR02937">
    <property type="entry name" value="sigma70-ECF"/>
    <property type="match status" value="1"/>
</dbReference>
<dbReference type="GO" id="GO:0003677">
    <property type="term" value="F:DNA binding"/>
    <property type="evidence" value="ECO:0007669"/>
    <property type="project" value="InterPro"/>
</dbReference>
<dbReference type="EMBL" id="SGXA01000001">
    <property type="protein sequence ID" value="RZS74843.1"/>
    <property type="molecule type" value="Genomic_DNA"/>
</dbReference>
<organism evidence="7 8">
    <name type="scientific">Pseudobacter ginsenosidimutans</name>
    <dbReference type="NCBI Taxonomy" id="661488"/>
    <lineage>
        <taxon>Bacteria</taxon>
        <taxon>Pseudomonadati</taxon>
        <taxon>Bacteroidota</taxon>
        <taxon>Chitinophagia</taxon>
        <taxon>Chitinophagales</taxon>
        <taxon>Chitinophagaceae</taxon>
        <taxon>Pseudobacter</taxon>
    </lineage>
</organism>
<dbReference type="GO" id="GO:0006352">
    <property type="term" value="P:DNA-templated transcription initiation"/>
    <property type="evidence" value="ECO:0007669"/>
    <property type="project" value="InterPro"/>
</dbReference>
<dbReference type="PANTHER" id="PTHR43133">
    <property type="entry name" value="RNA POLYMERASE ECF-TYPE SIGMA FACTO"/>
    <property type="match status" value="1"/>
</dbReference>
<evidence type="ECO:0000313" key="8">
    <source>
        <dbReference type="Proteomes" id="UP000293874"/>
    </source>
</evidence>
<evidence type="ECO:0000259" key="6">
    <source>
        <dbReference type="Pfam" id="PF08281"/>
    </source>
</evidence>
<dbReference type="Gene3D" id="1.10.10.10">
    <property type="entry name" value="Winged helix-like DNA-binding domain superfamily/Winged helix DNA-binding domain"/>
    <property type="match status" value="1"/>
</dbReference>
<dbReference type="InterPro" id="IPR013325">
    <property type="entry name" value="RNA_pol_sigma_r2"/>
</dbReference>
<evidence type="ECO:0000256" key="2">
    <source>
        <dbReference type="ARBA" id="ARBA00023015"/>
    </source>
</evidence>
<accession>A0A4Q7N0N5</accession>
<reference evidence="7 8" key="1">
    <citation type="submission" date="2019-02" db="EMBL/GenBank/DDBJ databases">
        <title>Genomic Encyclopedia of Type Strains, Phase IV (KMG-IV): sequencing the most valuable type-strain genomes for metagenomic binning, comparative biology and taxonomic classification.</title>
        <authorList>
            <person name="Goeker M."/>
        </authorList>
    </citation>
    <scope>NUCLEOTIDE SEQUENCE [LARGE SCALE GENOMIC DNA]</scope>
    <source>
        <strain evidence="7 8">DSM 18116</strain>
    </source>
</reference>
<evidence type="ECO:0000259" key="5">
    <source>
        <dbReference type="Pfam" id="PF04542"/>
    </source>
</evidence>
<protein>
    <submittedName>
        <fullName evidence="7">RNA polymerase sigma-70 factor (ECF subfamily)</fullName>
    </submittedName>
</protein>
<dbReference type="RefSeq" id="WP_130539271.1">
    <property type="nucleotide sequence ID" value="NZ_CP042431.1"/>
</dbReference>